<evidence type="ECO:0008006" key="5">
    <source>
        <dbReference type="Google" id="ProtNLM"/>
    </source>
</evidence>
<keyword evidence="2" id="KW-0732">Signal</keyword>
<feature type="chain" id="PRO_5040504410" description="GPI anchored protein" evidence="2">
    <location>
        <begin position="23"/>
        <end position="419"/>
    </location>
</feature>
<evidence type="ECO:0000256" key="2">
    <source>
        <dbReference type="SAM" id="SignalP"/>
    </source>
</evidence>
<organism evidence="3 4">
    <name type="scientific">Thelonectria olida</name>
    <dbReference type="NCBI Taxonomy" id="1576542"/>
    <lineage>
        <taxon>Eukaryota</taxon>
        <taxon>Fungi</taxon>
        <taxon>Dikarya</taxon>
        <taxon>Ascomycota</taxon>
        <taxon>Pezizomycotina</taxon>
        <taxon>Sordariomycetes</taxon>
        <taxon>Hypocreomycetidae</taxon>
        <taxon>Hypocreales</taxon>
        <taxon>Nectriaceae</taxon>
        <taxon>Thelonectria</taxon>
    </lineage>
</organism>
<accession>A0A9P8WH91</accession>
<feature type="signal peptide" evidence="2">
    <location>
        <begin position="1"/>
        <end position="22"/>
    </location>
</feature>
<feature type="compositionally biased region" description="Low complexity" evidence="1">
    <location>
        <begin position="236"/>
        <end position="270"/>
    </location>
</feature>
<feature type="compositionally biased region" description="Low complexity" evidence="1">
    <location>
        <begin position="189"/>
        <end position="226"/>
    </location>
</feature>
<dbReference type="AlphaFoldDB" id="A0A9P8WH91"/>
<evidence type="ECO:0000256" key="1">
    <source>
        <dbReference type="SAM" id="MobiDB-lite"/>
    </source>
</evidence>
<evidence type="ECO:0000313" key="4">
    <source>
        <dbReference type="Proteomes" id="UP000777438"/>
    </source>
</evidence>
<name>A0A9P8WH91_9HYPO</name>
<dbReference type="Proteomes" id="UP000777438">
    <property type="component" value="Unassembled WGS sequence"/>
</dbReference>
<dbReference type="EMBL" id="JAGPYM010000001">
    <property type="protein sequence ID" value="KAH6899880.1"/>
    <property type="molecule type" value="Genomic_DNA"/>
</dbReference>
<dbReference type="PANTHER" id="PTHR39599:SF2">
    <property type="entry name" value="ANCHORED PROTEIN, PUTATIVE (AFU_ORTHOLOGUE AFUA_1G09650)-RELATED"/>
    <property type="match status" value="1"/>
</dbReference>
<evidence type="ECO:0000313" key="3">
    <source>
        <dbReference type="EMBL" id="KAH6899880.1"/>
    </source>
</evidence>
<dbReference type="OrthoDB" id="2426396at2759"/>
<comment type="caution">
    <text evidence="3">The sequence shown here is derived from an EMBL/GenBank/DDBJ whole genome shotgun (WGS) entry which is preliminary data.</text>
</comment>
<protein>
    <recommendedName>
        <fullName evidence="5">GPI anchored protein</fullName>
    </recommendedName>
</protein>
<sequence>MKPFPALPTSLVALNLLSQALAVEDARPTAIRKLAPNSNDKILADHLAFAPLPIILPRDDAVFFAERDDAANASTRFLPPYARHFNDADYNLLRRAAEALALLQRRDSCPSGTNSCSNVNHPNKCCQEGTYCVSVEDDTVGGVACCPDGASCDGVGSCPSGATSCSEELGGGCCISGYVCEGVGCVPSASATRSSTSTRTSTSQSTSTTTTAAATTTTTTSSTEAESTTEEETTTADETTATQETTQTSTASGSETTATQTITGTATGGAPLRPISSDTTDSTQTGCPTNYYGCLATHGGGCCRTDRECNTYDCPASSTTVVSDGATIVVVATDAPPAADATSTCDSDWFLCGTAAGSVAGCCPTGYSCGTASCFTVTASHTESVQKQFPDNEDLAAARDIPRAALGTLVAAVCLLLGL</sequence>
<feature type="region of interest" description="Disordered" evidence="1">
    <location>
        <begin position="189"/>
        <end position="284"/>
    </location>
</feature>
<reference evidence="3 4" key="1">
    <citation type="journal article" date="2021" name="Nat. Commun.">
        <title>Genetic determinants of endophytism in the Arabidopsis root mycobiome.</title>
        <authorList>
            <person name="Mesny F."/>
            <person name="Miyauchi S."/>
            <person name="Thiergart T."/>
            <person name="Pickel B."/>
            <person name="Atanasova L."/>
            <person name="Karlsson M."/>
            <person name="Huettel B."/>
            <person name="Barry K.W."/>
            <person name="Haridas S."/>
            <person name="Chen C."/>
            <person name="Bauer D."/>
            <person name="Andreopoulos W."/>
            <person name="Pangilinan J."/>
            <person name="LaButti K."/>
            <person name="Riley R."/>
            <person name="Lipzen A."/>
            <person name="Clum A."/>
            <person name="Drula E."/>
            <person name="Henrissat B."/>
            <person name="Kohler A."/>
            <person name="Grigoriev I.V."/>
            <person name="Martin F.M."/>
            <person name="Hacquard S."/>
        </authorList>
    </citation>
    <scope>NUCLEOTIDE SEQUENCE [LARGE SCALE GENOMIC DNA]</scope>
    <source>
        <strain evidence="3 4">MPI-CAGE-CH-0241</strain>
    </source>
</reference>
<keyword evidence="4" id="KW-1185">Reference proteome</keyword>
<gene>
    <name evidence="3" type="ORF">B0T10DRAFT_9836</name>
</gene>
<dbReference type="PANTHER" id="PTHR39599">
    <property type="entry name" value="GPI-ANCHORED PROTEIN (EUROFUNG)-RELATED-RELATED"/>
    <property type="match status" value="1"/>
</dbReference>
<proteinExistence type="predicted"/>